<protein>
    <submittedName>
        <fullName evidence="2">Uncharacterized protein</fullName>
    </submittedName>
</protein>
<dbReference type="STRING" id="32473.ENSXCOP00000009243"/>
<sequence length="86" mass="9383">MYCAYTIPGMTGSSLMYYYNGKAVYAPSASTADYNRDSPGYPSSKPPSAGFPSSFFMPGETRPTFTPENPETDLTQLKATLDFTLL</sequence>
<organism evidence="2 3">
    <name type="scientific">Xiphophorus couchianus</name>
    <name type="common">Monterrey platyfish</name>
    <dbReference type="NCBI Taxonomy" id="32473"/>
    <lineage>
        <taxon>Eukaryota</taxon>
        <taxon>Metazoa</taxon>
        <taxon>Chordata</taxon>
        <taxon>Craniata</taxon>
        <taxon>Vertebrata</taxon>
        <taxon>Euteleostomi</taxon>
        <taxon>Actinopterygii</taxon>
        <taxon>Neopterygii</taxon>
        <taxon>Teleostei</taxon>
        <taxon>Neoteleostei</taxon>
        <taxon>Acanthomorphata</taxon>
        <taxon>Ovalentaria</taxon>
        <taxon>Atherinomorphae</taxon>
        <taxon>Cyprinodontiformes</taxon>
        <taxon>Poeciliidae</taxon>
        <taxon>Poeciliinae</taxon>
        <taxon>Xiphophorus</taxon>
    </lineage>
</organism>
<dbReference type="GeneTree" id="ENSGT01150000289002"/>
<dbReference type="AlphaFoldDB" id="A0A3B5LAL9"/>
<dbReference type="Proteomes" id="UP000261380">
    <property type="component" value="Unplaced"/>
</dbReference>
<name>A0A3B5LAL9_9TELE</name>
<evidence type="ECO:0000256" key="1">
    <source>
        <dbReference type="SAM" id="MobiDB-lite"/>
    </source>
</evidence>
<reference evidence="2" key="1">
    <citation type="submission" date="2025-08" db="UniProtKB">
        <authorList>
            <consortium name="Ensembl"/>
        </authorList>
    </citation>
    <scope>IDENTIFICATION</scope>
</reference>
<dbReference type="Ensembl" id="ENSXCOT00000009354.1">
    <property type="protein sequence ID" value="ENSXCOP00000009243.1"/>
    <property type="gene ID" value="ENSXCOG00000007049.1"/>
</dbReference>
<reference evidence="2" key="2">
    <citation type="submission" date="2025-09" db="UniProtKB">
        <authorList>
            <consortium name="Ensembl"/>
        </authorList>
    </citation>
    <scope>IDENTIFICATION</scope>
</reference>
<evidence type="ECO:0000313" key="2">
    <source>
        <dbReference type="Ensembl" id="ENSXCOP00000009243.1"/>
    </source>
</evidence>
<feature type="compositionally biased region" description="Polar residues" evidence="1">
    <location>
        <begin position="63"/>
        <end position="73"/>
    </location>
</feature>
<keyword evidence="3" id="KW-1185">Reference proteome</keyword>
<proteinExistence type="predicted"/>
<feature type="region of interest" description="Disordered" evidence="1">
    <location>
        <begin position="34"/>
        <end position="73"/>
    </location>
</feature>
<accession>A0A3B5LAL9</accession>
<evidence type="ECO:0000313" key="3">
    <source>
        <dbReference type="Proteomes" id="UP000261380"/>
    </source>
</evidence>